<evidence type="ECO:0000259" key="2">
    <source>
        <dbReference type="Pfam" id="PF07859"/>
    </source>
</evidence>
<evidence type="ECO:0000256" key="1">
    <source>
        <dbReference type="ARBA" id="ARBA00022801"/>
    </source>
</evidence>
<evidence type="ECO:0000313" key="4">
    <source>
        <dbReference type="Proteomes" id="UP000053095"/>
    </source>
</evidence>
<dbReference type="SUPFAM" id="SSF53474">
    <property type="entry name" value="alpha/beta-Hydrolases"/>
    <property type="match status" value="1"/>
</dbReference>
<keyword evidence="4" id="KW-1185">Reference proteome</keyword>
<dbReference type="EMBL" id="DF933840">
    <property type="protein sequence ID" value="GAM42800.1"/>
    <property type="molecule type" value="Genomic_DNA"/>
</dbReference>
<dbReference type="Pfam" id="PF07859">
    <property type="entry name" value="Abhydrolase_3"/>
    <property type="match status" value="1"/>
</dbReference>
<dbReference type="InterPro" id="IPR013094">
    <property type="entry name" value="AB_hydrolase_3"/>
</dbReference>
<dbReference type="AlphaFoldDB" id="A0A478ECI5"/>
<reference evidence="4" key="1">
    <citation type="journal article" date="2015" name="Genome Announc.">
        <title>Draft genome sequence of Talaromyces cellulolyticus strain Y-94, a source of lignocellulosic biomass-degrading enzymes.</title>
        <authorList>
            <person name="Fujii T."/>
            <person name="Koike H."/>
            <person name="Sawayama S."/>
            <person name="Yano S."/>
            <person name="Inoue H."/>
        </authorList>
    </citation>
    <scope>NUCLEOTIDE SEQUENCE [LARGE SCALE GENOMIC DNA]</scope>
    <source>
        <strain evidence="4">Y-94</strain>
    </source>
</reference>
<dbReference type="PANTHER" id="PTHR48081">
    <property type="entry name" value="AB HYDROLASE SUPERFAMILY PROTEIN C4A8.06C"/>
    <property type="match status" value="1"/>
</dbReference>
<dbReference type="InterPro" id="IPR050300">
    <property type="entry name" value="GDXG_lipolytic_enzyme"/>
</dbReference>
<organism evidence="3 4">
    <name type="scientific">Talaromyces pinophilus</name>
    <name type="common">Penicillium pinophilum</name>
    <dbReference type="NCBI Taxonomy" id="128442"/>
    <lineage>
        <taxon>Eukaryota</taxon>
        <taxon>Fungi</taxon>
        <taxon>Dikarya</taxon>
        <taxon>Ascomycota</taxon>
        <taxon>Pezizomycotina</taxon>
        <taxon>Eurotiomycetes</taxon>
        <taxon>Eurotiomycetidae</taxon>
        <taxon>Eurotiales</taxon>
        <taxon>Trichocomaceae</taxon>
        <taxon>Talaromyces</taxon>
        <taxon>Talaromyces sect. Talaromyces</taxon>
    </lineage>
</organism>
<name>A0A478ECI5_TALPI</name>
<dbReference type="InterPro" id="IPR029058">
    <property type="entry name" value="AB_hydrolase_fold"/>
</dbReference>
<dbReference type="GO" id="GO:0016787">
    <property type="term" value="F:hydrolase activity"/>
    <property type="evidence" value="ECO:0007669"/>
    <property type="project" value="UniProtKB-KW"/>
</dbReference>
<dbReference type="Proteomes" id="UP000053095">
    <property type="component" value="Unassembled WGS sequence"/>
</dbReference>
<proteinExistence type="predicted"/>
<feature type="domain" description="Alpha/beta hydrolase fold-3" evidence="2">
    <location>
        <begin position="100"/>
        <end position="323"/>
    </location>
</feature>
<sequence>MDFSRYGEPASEWSSYVLAHPIIDQPWTRPSEEETLAEMHIAGNNARAAHDETTLKAHHLEGKSSSQDMSVEARDGSSIPLRIYTPNDTPSPSKGRPIYVYFHGGGFLHGSIDTERSVCASIAKKLNIMVVHICTRHVHEAKHPIPHHDALDATKWLLENASTYGGDVGNVVISGVSSGANLAAYVAQQFSASAAATHEKDSAARLKGQVLMVPWLIQPGIFPYDQFVEKSKTSLIQCADALGLSTERLDWLSSLLEAEDIADPTINPALVDDKILSSLPKTAILVAGADPLRDDGLLYATRLEKAGVKTKVHVFSGMPHHFAVYQLPHPHVAYELRSATVFQKRLLESIEWAFKDGDEYVGNGWVIEEIS</sequence>
<dbReference type="PANTHER" id="PTHR48081:SF8">
    <property type="entry name" value="ALPHA_BETA HYDROLASE FOLD-3 DOMAIN-CONTAINING PROTEIN-RELATED"/>
    <property type="match status" value="1"/>
</dbReference>
<dbReference type="Gene3D" id="3.40.50.1820">
    <property type="entry name" value="alpha/beta hydrolase"/>
    <property type="match status" value="1"/>
</dbReference>
<keyword evidence="1" id="KW-0378">Hydrolase</keyword>
<gene>
    <name evidence="3" type="ORF">TCE0_044f17103</name>
</gene>
<evidence type="ECO:0000313" key="3">
    <source>
        <dbReference type="EMBL" id="GAM42800.1"/>
    </source>
</evidence>
<accession>A0A478ECI5</accession>
<protein>
    <submittedName>
        <fullName evidence="3">Lipase</fullName>
    </submittedName>
</protein>